<evidence type="ECO:0000256" key="2">
    <source>
        <dbReference type="ARBA" id="ARBA00022729"/>
    </source>
</evidence>
<dbReference type="InterPro" id="IPR000742">
    <property type="entry name" value="EGF"/>
</dbReference>
<dbReference type="GeneTree" id="ENSGT00940000164218"/>
<dbReference type="SUPFAM" id="SSF57196">
    <property type="entry name" value="EGF/Laminin"/>
    <property type="match status" value="2"/>
</dbReference>
<keyword evidence="10" id="KW-1185">Reference proteome</keyword>
<dbReference type="OMA" id="CENTEHY"/>
<evidence type="ECO:0000256" key="3">
    <source>
        <dbReference type="ARBA" id="ARBA00022737"/>
    </source>
</evidence>
<evidence type="ECO:0000313" key="9">
    <source>
        <dbReference type="Ensembl" id="ENSCINP00000028730.2"/>
    </source>
</evidence>
<keyword evidence="1 7" id="KW-0245">EGF-like domain</keyword>
<dbReference type="SMART" id="SM00181">
    <property type="entry name" value="EGF"/>
    <property type="match status" value="5"/>
</dbReference>
<dbReference type="AlphaFoldDB" id="F6PJG3"/>
<comment type="caution">
    <text evidence="7">Lacks conserved residue(s) required for the propagation of feature annotation.</text>
</comment>
<gene>
    <name evidence="9" type="primary">LOC100182074</name>
</gene>
<dbReference type="Proteomes" id="UP000008144">
    <property type="component" value="Unassembled WGS sequence"/>
</dbReference>
<dbReference type="STRING" id="7719.ENSCINP00000028730"/>
<reference evidence="10" key="1">
    <citation type="journal article" date="2002" name="Science">
        <title>The draft genome of Ciona intestinalis: insights into chordate and vertebrate origins.</title>
        <authorList>
            <person name="Dehal P."/>
            <person name="Satou Y."/>
            <person name="Campbell R.K."/>
            <person name="Chapman J."/>
            <person name="Degnan B."/>
            <person name="De Tomaso A."/>
            <person name="Davidson B."/>
            <person name="Di Gregorio A."/>
            <person name="Gelpke M."/>
            <person name="Goodstein D.M."/>
            <person name="Harafuji N."/>
            <person name="Hastings K.E."/>
            <person name="Ho I."/>
            <person name="Hotta K."/>
            <person name="Huang W."/>
            <person name="Kawashima T."/>
            <person name="Lemaire P."/>
            <person name="Martinez D."/>
            <person name="Meinertzhagen I.A."/>
            <person name="Necula S."/>
            <person name="Nonaka M."/>
            <person name="Putnam N."/>
            <person name="Rash S."/>
            <person name="Saiga H."/>
            <person name="Satake M."/>
            <person name="Terry A."/>
            <person name="Yamada L."/>
            <person name="Wang H.G."/>
            <person name="Awazu S."/>
            <person name="Azumi K."/>
            <person name="Boore J."/>
            <person name="Branno M."/>
            <person name="Chin-Bow S."/>
            <person name="DeSantis R."/>
            <person name="Doyle S."/>
            <person name="Francino P."/>
            <person name="Keys D.N."/>
            <person name="Haga S."/>
            <person name="Hayashi H."/>
            <person name="Hino K."/>
            <person name="Imai K.S."/>
            <person name="Inaba K."/>
            <person name="Kano S."/>
            <person name="Kobayashi K."/>
            <person name="Kobayashi M."/>
            <person name="Lee B.I."/>
            <person name="Makabe K.W."/>
            <person name="Manohar C."/>
            <person name="Matassi G."/>
            <person name="Medina M."/>
            <person name="Mochizuki Y."/>
            <person name="Mount S."/>
            <person name="Morishita T."/>
            <person name="Miura S."/>
            <person name="Nakayama A."/>
            <person name="Nishizaka S."/>
            <person name="Nomoto H."/>
            <person name="Ohta F."/>
            <person name="Oishi K."/>
            <person name="Rigoutsos I."/>
            <person name="Sano M."/>
            <person name="Sasaki A."/>
            <person name="Sasakura Y."/>
            <person name="Shoguchi E."/>
            <person name="Shin-i T."/>
            <person name="Spagnuolo A."/>
            <person name="Stainier D."/>
            <person name="Suzuki M.M."/>
            <person name="Tassy O."/>
            <person name="Takatori N."/>
            <person name="Tokuoka M."/>
            <person name="Yagi K."/>
            <person name="Yoshizaki F."/>
            <person name="Wada S."/>
            <person name="Zhang C."/>
            <person name="Hyatt P.D."/>
            <person name="Larimer F."/>
            <person name="Detter C."/>
            <person name="Doggett N."/>
            <person name="Glavina T."/>
            <person name="Hawkins T."/>
            <person name="Richardson P."/>
            <person name="Lucas S."/>
            <person name="Kohara Y."/>
            <person name="Levine M."/>
            <person name="Satoh N."/>
            <person name="Rokhsar D.S."/>
        </authorList>
    </citation>
    <scope>NUCLEOTIDE SEQUENCE [LARGE SCALE GENOMIC DNA]</scope>
</reference>
<sequence length="310" mass="33583">MEGTPCNVMPNSVCNNTIGNYSCYCPAGFTEGNNRCDDIDECATNAFTCPSTATDCFNKLGTYGCSCNAGYSRAAEVDEQSECTDTDECALNQHTCNVVTEVCRNVEPSFACDCRPGFHLMNGVCDDIRECQNSQLNNCSSPHMQCIEQEPGFSCACLPGYQLNGQVCEDINECLTSDICPVNTNCVNRDGGYTCRCDPNYVCPVNPFVNPVTVLSKSQSCVTVLIDDGSLYGLYEVKAVSNQNNFLVNSSAIKTKICGLSPNTQYNISVRVLALKGSNQLFTTTEFSAITAAMTDALKIRLSLRVLSET</sequence>
<dbReference type="InterPro" id="IPR009030">
    <property type="entry name" value="Growth_fac_rcpt_cys_sf"/>
</dbReference>
<dbReference type="Ensembl" id="ENSCINT00000028976.2">
    <property type="protein sequence ID" value="ENSCINP00000028730.2"/>
    <property type="gene ID" value="ENSCING00000016664.2"/>
</dbReference>
<evidence type="ECO:0000256" key="6">
    <source>
        <dbReference type="ARBA" id="ARBA00023180"/>
    </source>
</evidence>
<keyword evidence="6" id="KW-0325">Glycoprotein</keyword>
<keyword evidence="4" id="KW-0106">Calcium</keyword>
<name>F6PJG3_CIOIN</name>
<dbReference type="PROSITE" id="PS01187">
    <property type="entry name" value="EGF_CA"/>
    <property type="match status" value="2"/>
</dbReference>
<evidence type="ECO:0000256" key="1">
    <source>
        <dbReference type="ARBA" id="ARBA00022536"/>
    </source>
</evidence>
<evidence type="ECO:0000313" key="10">
    <source>
        <dbReference type="Proteomes" id="UP000008144"/>
    </source>
</evidence>
<dbReference type="InterPro" id="IPR001881">
    <property type="entry name" value="EGF-like_Ca-bd_dom"/>
</dbReference>
<keyword evidence="5" id="KW-1015">Disulfide bond</keyword>
<dbReference type="InterPro" id="IPR049883">
    <property type="entry name" value="NOTCH1_EGF-like"/>
</dbReference>
<dbReference type="SMART" id="SM00179">
    <property type="entry name" value="EGF_CA"/>
    <property type="match status" value="5"/>
</dbReference>
<evidence type="ECO:0000259" key="8">
    <source>
        <dbReference type="PROSITE" id="PS50026"/>
    </source>
</evidence>
<keyword evidence="3" id="KW-0677">Repeat</keyword>
<feature type="domain" description="EGF-like" evidence="8">
    <location>
        <begin position="85"/>
        <end position="126"/>
    </location>
</feature>
<evidence type="ECO:0000256" key="7">
    <source>
        <dbReference type="PROSITE-ProRule" id="PRU00076"/>
    </source>
</evidence>
<dbReference type="InterPro" id="IPR018097">
    <property type="entry name" value="EGF_Ca-bd_CS"/>
</dbReference>
<evidence type="ECO:0000256" key="5">
    <source>
        <dbReference type="ARBA" id="ARBA00023157"/>
    </source>
</evidence>
<dbReference type="FunFam" id="2.10.25.10:FF:000005">
    <property type="entry name" value="Fibrillin 2"/>
    <property type="match status" value="1"/>
</dbReference>
<proteinExistence type="predicted"/>
<feature type="domain" description="EGF-like" evidence="8">
    <location>
        <begin position="127"/>
        <end position="169"/>
    </location>
</feature>
<reference evidence="9" key="3">
    <citation type="submission" date="2025-09" db="UniProtKB">
        <authorList>
            <consortium name="Ensembl"/>
        </authorList>
    </citation>
    <scope>IDENTIFICATION</scope>
</reference>
<organism evidence="9 10">
    <name type="scientific">Ciona intestinalis</name>
    <name type="common">Transparent sea squirt</name>
    <name type="synonym">Ascidia intestinalis</name>
    <dbReference type="NCBI Taxonomy" id="7719"/>
    <lineage>
        <taxon>Eukaryota</taxon>
        <taxon>Metazoa</taxon>
        <taxon>Chordata</taxon>
        <taxon>Tunicata</taxon>
        <taxon>Ascidiacea</taxon>
        <taxon>Phlebobranchia</taxon>
        <taxon>Cionidae</taxon>
        <taxon>Ciona</taxon>
    </lineage>
</organism>
<keyword evidence="2" id="KW-0732">Signal</keyword>
<dbReference type="Gene3D" id="2.10.25.10">
    <property type="entry name" value="Laminin"/>
    <property type="match status" value="5"/>
</dbReference>
<evidence type="ECO:0000256" key="4">
    <source>
        <dbReference type="ARBA" id="ARBA00022837"/>
    </source>
</evidence>
<dbReference type="PROSITE" id="PS00010">
    <property type="entry name" value="ASX_HYDROXYL"/>
    <property type="match status" value="1"/>
</dbReference>
<accession>F6PJG3</accession>
<dbReference type="PANTHER" id="PTHR24039:SF28">
    <property type="entry name" value="EGF-LIKE DOMAIN-CONTAINING PROTEIN"/>
    <property type="match status" value="1"/>
</dbReference>
<dbReference type="SUPFAM" id="SSF57184">
    <property type="entry name" value="Growth factor receptor domain"/>
    <property type="match status" value="1"/>
</dbReference>
<dbReference type="InParanoid" id="F6PJG3"/>
<dbReference type="PROSITE" id="PS01186">
    <property type="entry name" value="EGF_2"/>
    <property type="match status" value="3"/>
</dbReference>
<dbReference type="Pfam" id="PF07645">
    <property type="entry name" value="EGF_CA"/>
    <property type="match status" value="5"/>
</dbReference>
<dbReference type="PROSITE" id="PS50026">
    <property type="entry name" value="EGF_3"/>
    <property type="match status" value="2"/>
</dbReference>
<protein>
    <submittedName>
        <fullName evidence="9">Adhesion G protein-coupled receptor E2-like</fullName>
    </submittedName>
</protein>
<dbReference type="PANTHER" id="PTHR24039">
    <property type="entry name" value="FIBRILLIN-RELATED"/>
    <property type="match status" value="1"/>
</dbReference>
<dbReference type="HOGENOM" id="CLU_004826_0_0_1"/>
<dbReference type="GO" id="GO:0005509">
    <property type="term" value="F:calcium ion binding"/>
    <property type="evidence" value="ECO:0007669"/>
    <property type="project" value="InterPro"/>
</dbReference>
<dbReference type="InterPro" id="IPR000152">
    <property type="entry name" value="EGF-type_Asp/Asn_hydroxyl_site"/>
</dbReference>
<dbReference type="CDD" id="cd00054">
    <property type="entry name" value="EGF_CA"/>
    <property type="match status" value="1"/>
</dbReference>
<reference evidence="9" key="2">
    <citation type="submission" date="2025-08" db="UniProtKB">
        <authorList>
            <consortium name="Ensembl"/>
        </authorList>
    </citation>
    <scope>IDENTIFICATION</scope>
</reference>